<dbReference type="NCBIfam" id="TIGR00237">
    <property type="entry name" value="xseA"/>
    <property type="match status" value="1"/>
</dbReference>
<evidence type="ECO:0000256" key="2">
    <source>
        <dbReference type="ARBA" id="ARBA00022722"/>
    </source>
</evidence>
<comment type="similarity">
    <text evidence="5 6">Belongs to the XseA family.</text>
</comment>
<dbReference type="PANTHER" id="PTHR30008:SF0">
    <property type="entry name" value="EXODEOXYRIBONUCLEASE 7 LARGE SUBUNIT"/>
    <property type="match status" value="1"/>
</dbReference>
<dbReference type="Pfam" id="PF13742">
    <property type="entry name" value="tRNA_anti_2"/>
    <property type="match status" value="1"/>
</dbReference>
<sequence>MVSNTAPQGQKIHTVTTLNRLARNILTSEIGLVWLTAEISNFVRAASGHWYFTLKDDKAQVRAAMFRTANRVVRQPPREGDRVLVRASVGLYEPRGDYQLVVETLQPEGEGQLKLAFEKLKFSLQAEGLFDQSRKQSLPKVIKRVGVITSAQGAALHDVLSVLKRRSPATEVIVYPSMVQGEQASRQLMHQLWVANQRNEVDVILLTRGGGSMEDLWCFNDESLAREIARSGIPVVSAVGHEVDVTIADFVADLRAPTPSAAAELVSMDQTESLSQIRNLTRRLSQSTQSLIQRQTHRLMTLEQRLIRRHPSAQLNQQSQSIDRLEQRLHQAMTRRLTQAQQAVQSQSHRLQRQHPEIRLEALRSRCHHSHQRLLSLMQRKLESNGQRLASTAHLLQSVSPLATLSRGYSITLNNDKAVTSVAHIAAQDTLVTRVKDGEITSVVTHCQPLVDSDKSP</sequence>
<dbReference type="EMBL" id="FQWD01000004">
    <property type="protein sequence ID" value="SHG62033.1"/>
    <property type="molecule type" value="Genomic_DNA"/>
</dbReference>
<dbReference type="Pfam" id="PF02601">
    <property type="entry name" value="Exonuc_VII_L"/>
    <property type="match status" value="1"/>
</dbReference>
<proteinExistence type="inferred from homology"/>
<dbReference type="HAMAP" id="MF_00378">
    <property type="entry name" value="Exonuc_7_L"/>
    <property type="match status" value="1"/>
</dbReference>
<dbReference type="GO" id="GO:0005737">
    <property type="term" value="C:cytoplasm"/>
    <property type="evidence" value="ECO:0007669"/>
    <property type="project" value="UniProtKB-SubCell"/>
</dbReference>
<dbReference type="InterPro" id="IPR020579">
    <property type="entry name" value="Exonuc_VII_lsu_C"/>
</dbReference>
<accession>A0A1M5LC84</accession>
<dbReference type="OrthoDB" id="9802795at2"/>
<dbReference type="InterPro" id="IPR003753">
    <property type="entry name" value="Exonuc_VII_L"/>
</dbReference>
<feature type="domain" description="Exonuclease VII large subunit C-terminal" evidence="7">
    <location>
        <begin position="129"/>
        <end position="441"/>
    </location>
</feature>
<evidence type="ECO:0000313" key="9">
    <source>
        <dbReference type="EMBL" id="SHG62033.1"/>
    </source>
</evidence>
<keyword evidence="2 5" id="KW-0540">Nuclease</keyword>
<keyword evidence="4 5" id="KW-0269">Exonuclease</keyword>
<organism evidence="9 10">
    <name type="scientific">Marisediminitalea aggregata</name>
    <dbReference type="NCBI Taxonomy" id="634436"/>
    <lineage>
        <taxon>Bacteria</taxon>
        <taxon>Pseudomonadati</taxon>
        <taxon>Pseudomonadota</taxon>
        <taxon>Gammaproteobacteria</taxon>
        <taxon>Alteromonadales</taxon>
        <taxon>Alteromonadaceae</taxon>
        <taxon>Marisediminitalea</taxon>
    </lineage>
</organism>
<comment type="function">
    <text evidence="5">Bidirectionally degrades single-stranded DNA into large acid-insoluble oligonucleotides, which are then degraded further into small acid-soluble oligonucleotides.</text>
</comment>
<evidence type="ECO:0000259" key="7">
    <source>
        <dbReference type="Pfam" id="PF02601"/>
    </source>
</evidence>
<dbReference type="GO" id="GO:0009318">
    <property type="term" value="C:exodeoxyribonuclease VII complex"/>
    <property type="evidence" value="ECO:0007669"/>
    <property type="project" value="UniProtKB-UniRule"/>
</dbReference>
<dbReference type="InterPro" id="IPR025824">
    <property type="entry name" value="OB-fold_nuc-bd_dom"/>
</dbReference>
<dbReference type="GO" id="GO:0006308">
    <property type="term" value="P:DNA catabolic process"/>
    <property type="evidence" value="ECO:0007669"/>
    <property type="project" value="UniProtKB-UniRule"/>
</dbReference>
<name>A0A1M5LC84_9ALTE</name>
<dbReference type="GO" id="GO:0003676">
    <property type="term" value="F:nucleic acid binding"/>
    <property type="evidence" value="ECO:0007669"/>
    <property type="project" value="InterPro"/>
</dbReference>
<gene>
    <name evidence="5" type="primary">xseA</name>
    <name evidence="9" type="ORF">SAMN05216361_2591</name>
</gene>
<keyword evidence="1 5" id="KW-0963">Cytoplasm</keyword>
<keyword evidence="3 5" id="KW-0378">Hydrolase</keyword>
<dbReference type="RefSeq" id="WP_073323072.1">
    <property type="nucleotide sequence ID" value="NZ_FQWD01000004.1"/>
</dbReference>
<evidence type="ECO:0000256" key="4">
    <source>
        <dbReference type="ARBA" id="ARBA00022839"/>
    </source>
</evidence>
<evidence type="ECO:0000313" key="10">
    <source>
        <dbReference type="Proteomes" id="UP000184520"/>
    </source>
</evidence>
<dbReference type="GO" id="GO:0008855">
    <property type="term" value="F:exodeoxyribonuclease VII activity"/>
    <property type="evidence" value="ECO:0007669"/>
    <property type="project" value="UniProtKB-UniRule"/>
</dbReference>
<comment type="subunit">
    <text evidence="5">Heterooligomer composed of large and small subunits.</text>
</comment>
<protein>
    <recommendedName>
        <fullName evidence="5">Exodeoxyribonuclease 7 large subunit</fullName>
        <ecNumber evidence="5">3.1.11.6</ecNumber>
    </recommendedName>
    <alternativeName>
        <fullName evidence="5">Exodeoxyribonuclease VII large subunit</fullName>
        <shortName evidence="5">Exonuclease VII large subunit</shortName>
    </alternativeName>
</protein>
<evidence type="ECO:0000256" key="5">
    <source>
        <dbReference type="HAMAP-Rule" id="MF_00378"/>
    </source>
</evidence>
<evidence type="ECO:0000259" key="8">
    <source>
        <dbReference type="Pfam" id="PF13742"/>
    </source>
</evidence>
<dbReference type="EC" id="3.1.11.6" evidence="5"/>
<dbReference type="PANTHER" id="PTHR30008">
    <property type="entry name" value="EXODEOXYRIBONUCLEASE 7 LARGE SUBUNIT"/>
    <property type="match status" value="1"/>
</dbReference>
<dbReference type="STRING" id="634436.SAMN05216361_2591"/>
<dbReference type="Proteomes" id="UP000184520">
    <property type="component" value="Unassembled WGS sequence"/>
</dbReference>
<comment type="catalytic activity">
    <reaction evidence="5 6">
        <text>Exonucleolytic cleavage in either 5'- to 3'- or 3'- to 5'-direction to yield nucleoside 5'-phosphates.</text>
        <dbReference type="EC" id="3.1.11.6"/>
    </reaction>
</comment>
<dbReference type="CDD" id="cd04489">
    <property type="entry name" value="ExoVII_LU_OBF"/>
    <property type="match status" value="1"/>
</dbReference>
<feature type="domain" description="OB-fold nucleic acid binding" evidence="8">
    <location>
        <begin position="14"/>
        <end position="105"/>
    </location>
</feature>
<keyword evidence="10" id="KW-1185">Reference proteome</keyword>
<evidence type="ECO:0000256" key="3">
    <source>
        <dbReference type="ARBA" id="ARBA00022801"/>
    </source>
</evidence>
<evidence type="ECO:0000256" key="1">
    <source>
        <dbReference type="ARBA" id="ARBA00022490"/>
    </source>
</evidence>
<comment type="subcellular location">
    <subcellularLocation>
        <location evidence="5 6">Cytoplasm</location>
    </subcellularLocation>
</comment>
<evidence type="ECO:0000256" key="6">
    <source>
        <dbReference type="RuleBase" id="RU004355"/>
    </source>
</evidence>
<dbReference type="AlphaFoldDB" id="A0A1M5LC84"/>
<reference evidence="10" key="1">
    <citation type="submission" date="2016-11" db="EMBL/GenBank/DDBJ databases">
        <authorList>
            <person name="Varghese N."/>
            <person name="Submissions S."/>
        </authorList>
    </citation>
    <scope>NUCLEOTIDE SEQUENCE [LARGE SCALE GENOMIC DNA]</scope>
    <source>
        <strain evidence="10">CGMCC 1.8995</strain>
    </source>
</reference>